<dbReference type="Gene3D" id="3.90.1720.30">
    <property type="entry name" value="PPPDE domains"/>
    <property type="match status" value="1"/>
</dbReference>
<organism evidence="1 2">
    <name type="scientific">Hexamita inflata</name>
    <dbReference type="NCBI Taxonomy" id="28002"/>
    <lineage>
        <taxon>Eukaryota</taxon>
        <taxon>Metamonada</taxon>
        <taxon>Diplomonadida</taxon>
        <taxon>Hexamitidae</taxon>
        <taxon>Hexamitinae</taxon>
        <taxon>Hexamita</taxon>
    </lineage>
</organism>
<name>A0ABP1J9U9_9EUKA</name>
<proteinExistence type="predicted"/>
<evidence type="ECO:0000313" key="1">
    <source>
        <dbReference type="EMBL" id="CAL6033314.1"/>
    </source>
</evidence>
<dbReference type="Proteomes" id="UP001642409">
    <property type="component" value="Unassembled WGS sequence"/>
</dbReference>
<reference evidence="1 2" key="1">
    <citation type="submission" date="2024-07" db="EMBL/GenBank/DDBJ databases">
        <authorList>
            <person name="Akdeniz Z."/>
        </authorList>
    </citation>
    <scope>NUCLEOTIDE SEQUENCE [LARGE SCALE GENOMIC DNA]</scope>
</reference>
<evidence type="ECO:0000313" key="2">
    <source>
        <dbReference type="Proteomes" id="UP001642409"/>
    </source>
</evidence>
<dbReference type="EMBL" id="CAXDID020000125">
    <property type="protein sequence ID" value="CAL6033314.1"/>
    <property type="molecule type" value="Genomic_DNA"/>
</dbReference>
<keyword evidence="2" id="KW-1185">Reference proteome</keyword>
<comment type="caution">
    <text evidence="1">The sequence shown here is derived from an EMBL/GenBank/DDBJ whole genome shotgun (WGS) entry which is preliminary data.</text>
</comment>
<sequence>MWRESNIFQIGIRPLDTAPDKPSKIPIFGKYIDQAQEKTLEFITKQIEAVHALLIIQNLNSTDKSVIEYNKKTGVTHQKYTASELEKYLQTEDITLQNPKGNTYLSEEDLCKYADSELVKNNWNAGKYRATTHNCIHFVIELVQKCTNEQENLNKMNQSQIYGPLLTKKFISMECKEIQNQDVLQIFVEQRKKLLNILFQNQKMIDLFVGSRIK</sequence>
<protein>
    <submittedName>
        <fullName evidence="1">Hypothetical_protein</fullName>
    </submittedName>
</protein>
<gene>
    <name evidence="1" type="ORF">HINF_LOCUS34907</name>
</gene>
<dbReference type="InterPro" id="IPR042266">
    <property type="entry name" value="PPPDE_sf"/>
</dbReference>
<accession>A0ABP1J9U9</accession>